<organism evidence="3">
    <name type="scientific">Coccidioides posadasii (strain RMSCC 757 / Silveira)</name>
    <name type="common">Valley fever fungus</name>
    <dbReference type="NCBI Taxonomy" id="443226"/>
    <lineage>
        <taxon>Eukaryota</taxon>
        <taxon>Fungi</taxon>
        <taxon>Dikarya</taxon>
        <taxon>Ascomycota</taxon>
        <taxon>Pezizomycotina</taxon>
        <taxon>Eurotiomycetes</taxon>
        <taxon>Eurotiomycetidae</taxon>
        <taxon>Onygenales</taxon>
        <taxon>Onygenaceae</taxon>
        <taxon>Coccidioides</taxon>
    </lineage>
</organism>
<accession>E9D895</accession>
<evidence type="ECO:0000313" key="3">
    <source>
        <dbReference type="Proteomes" id="UP000002497"/>
    </source>
</evidence>
<keyword evidence="3" id="KW-1185">Reference proteome</keyword>
<evidence type="ECO:0000313" key="2">
    <source>
        <dbReference type="EMBL" id="EFW17605.1"/>
    </source>
</evidence>
<reference evidence="3" key="2">
    <citation type="submission" date="2010-03" db="EMBL/GenBank/DDBJ databases">
        <title>The genome sequence of Coccidioides posadasii strain Silveira.</title>
        <authorList>
            <consortium name="The Broad Institute Genome Sequencing Center for Infectious Disease"/>
            <person name="Neafsey D."/>
            <person name="Orbach M."/>
            <person name="Henn M.R."/>
            <person name="Cole G.T."/>
            <person name="Galgiani J."/>
            <person name="Gardner M.J."/>
            <person name="Kirkland T.N."/>
            <person name="Taylor J.W."/>
            <person name="Young S.K."/>
            <person name="Zeng Q."/>
            <person name="Koehrsen M."/>
            <person name="Alvarado L."/>
            <person name="Berlin A."/>
            <person name="Borenstein D."/>
            <person name="Chapman S.B."/>
            <person name="Chen Z."/>
            <person name="Engels R."/>
            <person name="Freedman E."/>
            <person name="Gellesch M."/>
            <person name="Goldberg J."/>
            <person name="Griggs A."/>
            <person name="Gujja S."/>
            <person name="Heilman E."/>
            <person name="Heiman D."/>
            <person name="Howarth C."/>
            <person name="Jen D."/>
            <person name="Larson L."/>
            <person name="Mehta T."/>
            <person name="Neiman D."/>
            <person name="Park D."/>
            <person name="Pearson M."/>
            <person name="Richards J."/>
            <person name="Roberts A."/>
            <person name="Saif S."/>
            <person name="Shea T."/>
            <person name="Shenoy N."/>
            <person name="Sisk P."/>
            <person name="Stolte C."/>
            <person name="Sykes S."/>
            <person name="Walk T."/>
            <person name="White J."/>
            <person name="Yandava C."/>
            <person name="Haas B."/>
            <person name="Nusbaum C."/>
            <person name="Birren B."/>
        </authorList>
    </citation>
    <scope>NUCLEOTIDE SEQUENCE [LARGE SCALE GENOMIC DNA]</scope>
    <source>
        <strain evidence="3">RMSCC 757 / Silveira</strain>
    </source>
</reference>
<evidence type="ECO:0000256" key="1">
    <source>
        <dbReference type="SAM" id="MobiDB-lite"/>
    </source>
</evidence>
<proteinExistence type="predicted"/>
<dbReference type="VEuPathDB" id="FungiDB:CPSG_06047"/>
<name>E9D895_COCPS</name>
<reference evidence="3" key="1">
    <citation type="journal article" date="2010" name="Genome Res.">
        <title>Population genomic sequencing of Coccidioides fungi reveals recent hybridization and transposon control.</title>
        <authorList>
            <person name="Neafsey D.E."/>
            <person name="Barker B.M."/>
            <person name="Sharpton T.J."/>
            <person name="Stajich J.E."/>
            <person name="Park D.J."/>
            <person name="Whiston E."/>
            <person name="Hung C.-Y."/>
            <person name="McMahan C."/>
            <person name="White J."/>
            <person name="Sykes S."/>
            <person name="Heiman D."/>
            <person name="Young S."/>
            <person name="Zeng Q."/>
            <person name="Abouelleil A."/>
            <person name="Aftuck L."/>
            <person name="Bessette D."/>
            <person name="Brown A."/>
            <person name="FitzGerald M."/>
            <person name="Lui A."/>
            <person name="Macdonald J.P."/>
            <person name="Priest M."/>
            <person name="Orbach M.J."/>
            <person name="Galgiani J.N."/>
            <person name="Kirkland T.N."/>
            <person name="Cole G.T."/>
            <person name="Birren B.W."/>
            <person name="Henn M.R."/>
            <person name="Taylor J.W."/>
            <person name="Rounsley S.D."/>
        </authorList>
    </citation>
    <scope>NUCLEOTIDE SEQUENCE [LARGE SCALE GENOMIC DNA]</scope>
    <source>
        <strain evidence="3">RMSCC 757 / Silveira</strain>
    </source>
</reference>
<dbReference type="AlphaFoldDB" id="E9D895"/>
<dbReference type="HOGENOM" id="CLU_2687660_0_0_1"/>
<feature type="region of interest" description="Disordered" evidence="1">
    <location>
        <begin position="49"/>
        <end position="74"/>
    </location>
</feature>
<gene>
    <name evidence="2" type="ORF">CPSG_06047</name>
</gene>
<dbReference type="Proteomes" id="UP000002497">
    <property type="component" value="Unassembled WGS sequence"/>
</dbReference>
<sequence>MSLTTVAGDWTRAAMMRCAGRMSKFGGRGHVGPEFSGRRYQDGLISVETDRRPEQKSSGCRGGQNIKGDEEMKQ</sequence>
<protein>
    <submittedName>
        <fullName evidence="2">Uncharacterized protein</fullName>
    </submittedName>
</protein>
<dbReference type="EMBL" id="GL636494">
    <property type="protein sequence ID" value="EFW17605.1"/>
    <property type="molecule type" value="Genomic_DNA"/>
</dbReference>